<proteinExistence type="predicted"/>
<name>A0A8S5LJY6_9CAUD</name>
<reference evidence="1" key="1">
    <citation type="journal article" date="2021" name="Proc. Natl. Acad. Sci. U.S.A.">
        <title>A Catalog of Tens of Thousands of Viruses from Human Metagenomes Reveals Hidden Associations with Chronic Diseases.</title>
        <authorList>
            <person name="Tisza M.J."/>
            <person name="Buck C.B."/>
        </authorList>
    </citation>
    <scope>NUCLEOTIDE SEQUENCE</scope>
    <source>
        <strain evidence="1">Ct3o911</strain>
    </source>
</reference>
<accession>A0A8S5LJY6</accession>
<protein>
    <submittedName>
        <fullName evidence="1">Uncharacterized protein</fullName>
    </submittedName>
</protein>
<dbReference type="EMBL" id="BK015861">
    <property type="protein sequence ID" value="DAD70159.1"/>
    <property type="molecule type" value="Genomic_DNA"/>
</dbReference>
<sequence>MITYNGAPVMGRHVGLHAVTLEDSNPYEVIYHVRRWMNMIDDKREIDIQNITQIADDRRVYTTIWYTEVAR</sequence>
<evidence type="ECO:0000313" key="1">
    <source>
        <dbReference type="EMBL" id="DAD70159.1"/>
    </source>
</evidence>
<organism evidence="1">
    <name type="scientific">Siphoviridae sp. ct3o911</name>
    <dbReference type="NCBI Taxonomy" id="2827560"/>
    <lineage>
        <taxon>Viruses</taxon>
        <taxon>Duplodnaviria</taxon>
        <taxon>Heunggongvirae</taxon>
        <taxon>Uroviricota</taxon>
        <taxon>Caudoviricetes</taxon>
    </lineage>
</organism>